<name>A0A330M685_9GAMM</name>
<dbReference type="AlphaFoldDB" id="A0A330M685"/>
<sequence length="43" mass="4970">MSVNSLCDHQYIANNIIESIPLWVIFTYIGIAILHSSRYFVIN</sequence>
<proteinExistence type="predicted"/>
<evidence type="ECO:0000256" key="1">
    <source>
        <dbReference type="SAM" id="Phobius"/>
    </source>
</evidence>
<dbReference type="KEGG" id="sbk:SHEWBE_3818"/>
<dbReference type="Proteomes" id="UP000250123">
    <property type="component" value="Chromosome SHEWBE"/>
</dbReference>
<keyword evidence="1" id="KW-0472">Membrane</keyword>
<dbReference type="EMBL" id="LS483452">
    <property type="protein sequence ID" value="SQH77781.1"/>
    <property type="molecule type" value="Genomic_DNA"/>
</dbReference>
<evidence type="ECO:0000313" key="3">
    <source>
        <dbReference type="Proteomes" id="UP000250123"/>
    </source>
</evidence>
<reference evidence="3" key="1">
    <citation type="submission" date="2018-06" db="EMBL/GenBank/DDBJ databases">
        <authorList>
            <person name="Cea G.-C."/>
            <person name="William W."/>
        </authorList>
    </citation>
    <scope>NUCLEOTIDE SEQUENCE [LARGE SCALE GENOMIC DNA]</scope>
    <source>
        <strain evidence="3">DB21MT-2</strain>
    </source>
</reference>
<evidence type="ECO:0000313" key="2">
    <source>
        <dbReference type="EMBL" id="SQH77781.1"/>
    </source>
</evidence>
<accession>A0A330M685</accession>
<keyword evidence="1" id="KW-0812">Transmembrane</keyword>
<protein>
    <submittedName>
        <fullName evidence="2">Uncharacterized protein</fullName>
    </submittedName>
</protein>
<gene>
    <name evidence="2" type="ORF">SHEWBE_3818</name>
</gene>
<organism evidence="2 3">
    <name type="scientific">Shewanella benthica</name>
    <dbReference type="NCBI Taxonomy" id="43661"/>
    <lineage>
        <taxon>Bacteria</taxon>
        <taxon>Pseudomonadati</taxon>
        <taxon>Pseudomonadota</taxon>
        <taxon>Gammaproteobacteria</taxon>
        <taxon>Alteromonadales</taxon>
        <taxon>Shewanellaceae</taxon>
        <taxon>Shewanella</taxon>
    </lineage>
</organism>
<feature type="transmembrane region" description="Helical" evidence="1">
    <location>
        <begin position="20"/>
        <end position="41"/>
    </location>
</feature>
<keyword evidence="1" id="KW-1133">Transmembrane helix</keyword>